<dbReference type="GO" id="GO:0071949">
    <property type="term" value="F:FAD binding"/>
    <property type="evidence" value="ECO:0007669"/>
    <property type="project" value="InterPro"/>
</dbReference>
<dbReference type="PANTHER" id="PTHR11530:SF26">
    <property type="entry name" value="FAD DEPENDENT OXIDOREDUCTASE SUPERFAMILY (AFU_ORTHOLOGUE AFUA_5G13940)"/>
    <property type="match status" value="1"/>
</dbReference>
<protein>
    <submittedName>
        <fullName evidence="8">DEHA2G21318p</fullName>
    </submittedName>
</protein>
<dbReference type="GO" id="GO:0003884">
    <property type="term" value="F:D-amino-acid oxidase activity"/>
    <property type="evidence" value="ECO:0007669"/>
    <property type="project" value="InterPro"/>
</dbReference>
<dbReference type="Gene3D" id="3.30.9.10">
    <property type="entry name" value="D-Amino Acid Oxidase, subunit A, domain 2"/>
    <property type="match status" value="1"/>
</dbReference>
<feature type="domain" description="FAD dependent oxidoreductase" evidence="7">
    <location>
        <begin position="34"/>
        <end position="371"/>
    </location>
</feature>
<dbReference type="GO" id="GO:0005737">
    <property type="term" value="C:cytoplasm"/>
    <property type="evidence" value="ECO:0007669"/>
    <property type="project" value="TreeGrafter"/>
</dbReference>
<dbReference type="GO" id="GO:0019478">
    <property type="term" value="P:D-amino acid catabolic process"/>
    <property type="evidence" value="ECO:0007669"/>
    <property type="project" value="TreeGrafter"/>
</dbReference>
<keyword evidence="3" id="KW-0285">Flavoprotein</keyword>
<dbReference type="HOGENOM" id="CLU_034311_2_0_1"/>
<comment type="cofactor">
    <cofactor evidence="1 6">
        <name>FAD</name>
        <dbReference type="ChEBI" id="CHEBI:57692"/>
    </cofactor>
</comment>
<dbReference type="GeneID" id="2905419"/>
<accession>Q6BH52</accession>
<gene>
    <name evidence="8" type="ordered locus">DEHA2G21318g</name>
</gene>
<dbReference type="SUPFAM" id="SSF51971">
    <property type="entry name" value="Nucleotide-binding domain"/>
    <property type="match status" value="1"/>
</dbReference>
<dbReference type="InterPro" id="IPR006076">
    <property type="entry name" value="FAD-dep_OxRdtase"/>
</dbReference>
<feature type="binding site" evidence="6">
    <location>
        <position position="361"/>
    </location>
    <ligand>
        <name>D-dopa</name>
        <dbReference type="ChEBI" id="CHEBI:149689"/>
    </ligand>
</feature>
<organism evidence="8 9">
    <name type="scientific">Debaryomyces hansenii (strain ATCC 36239 / CBS 767 / BCRC 21394 / JCM 1990 / NBRC 0083 / IGC 2968)</name>
    <name type="common">Yeast</name>
    <name type="synonym">Torulaspora hansenii</name>
    <dbReference type="NCBI Taxonomy" id="284592"/>
    <lineage>
        <taxon>Eukaryota</taxon>
        <taxon>Fungi</taxon>
        <taxon>Dikarya</taxon>
        <taxon>Ascomycota</taxon>
        <taxon>Saccharomycotina</taxon>
        <taxon>Pichiomycetes</taxon>
        <taxon>Debaryomycetaceae</taxon>
        <taxon>Debaryomyces</taxon>
    </lineage>
</organism>
<dbReference type="PANTHER" id="PTHR11530">
    <property type="entry name" value="D-AMINO ACID OXIDASE"/>
    <property type="match status" value="1"/>
</dbReference>
<evidence type="ECO:0000256" key="1">
    <source>
        <dbReference type="ARBA" id="ARBA00001974"/>
    </source>
</evidence>
<dbReference type="PIRSF" id="PIRSF000189">
    <property type="entry name" value="D-aa_oxidase"/>
    <property type="match status" value="1"/>
</dbReference>
<evidence type="ECO:0000256" key="3">
    <source>
        <dbReference type="ARBA" id="ARBA00022630"/>
    </source>
</evidence>
<dbReference type="Pfam" id="PF01266">
    <property type="entry name" value="DAO"/>
    <property type="match status" value="1"/>
</dbReference>
<keyword evidence="9" id="KW-1185">Reference proteome</keyword>
<dbReference type="KEGG" id="dha:DEHA2G21318g"/>
<dbReference type="InterPro" id="IPR023209">
    <property type="entry name" value="DAO"/>
</dbReference>
<keyword evidence="5" id="KW-0560">Oxidoreductase</keyword>
<dbReference type="STRING" id="284592.Q6BH52"/>
<dbReference type="AlphaFoldDB" id="Q6BH52"/>
<evidence type="ECO:0000259" key="7">
    <source>
        <dbReference type="Pfam" id="PF01266"/>
    </source>
</evidence>
<comment type="similarity">
    <text evidence="2">Belongs to the DAMOX/DASOX family.</text>
</comment>
<evidence type="ECO:0000256" key="4">
    <source>
        <dbReference type="ARBA" id="ARBA00022827"/>
    </source>
</evidence>
<dbReference type="OrthoDB" id="2015447at2759"/>
<dbReference type="EMBL" id="CR382139">
    <property type="protein sequence ID" value="CAG90979.2"/>
    <property type="molecule type" value="Genomic_DNA"/>
</dbReference>
<evidence type="ECO:0000313" key="9">
    <source>
        <dbReference type="Proteomes" id="UP000000599"/>
    </source>
</evidence>
<name>Q6BH52_DEBHA</name>
<dbReference type="eggNOG" id="KOG3923">
    <property type="taxonomic scope" value="Eukaryota"/>
</dbReference>
<evidence type="ECO:0000256" key="2">
    <source>
        <dbReference type="ARBA" id="ARBA00006730"/>
    </source>
</evidence>
<reference evidence="8 9" key="1">
    <citation type="journal article" date="2004" name="Nature">
        <title>Genome evolution in yeasts.</title>
        <authorList>
            <consortium name="Genolevures"/>
            <person name="Dujon B."/>
            <person name="Sherman D."/>
            <person name="Fischer G."/>
            <person name="Durrens P."/>
            <person name="Casaregola S."/>
            <person name="Lafontaine I."/>
            <person name="de Montigny J."/>
            <person name="Marck C."/>
            <person name="Neuveglise C."/>
            <person name="Talla E."/>
            <person name="Goffard N."/>
            <person name="Frangeul L."/>
            <person name="Aigle M."/>
            <person name="Anthouard V."/>
            <person name="Babour A."/>
            <person name="Barbe V."/>
            <person name="Barnay S."/>
            <person name="Blanchin S."/>
            <person name="Beckerich J.M."/>
            <person name="Beyne E."/>
            <person name="Bleykasten C."/>
            <person name="Boisrame A."/>
            <person name="Boyer J."/>
            <person name="Cattolico L."/>
            <person name="Confanioleri F."/>
            <person name="de Daruvar A."/>
            <person name="Despons L."/>
            <person name="Fabre E."/>
            <person name="Fairhead C."/>
            <person name="Ferry-Dumazet H."/>
            <person name="Groppi A."/>
            <person name="Hantraye F."/>
            <person name="Hennequin C."/>
            <person name="Jauniaux N."/>
            <person name="Joyet P."/>
            <person name="Kachouri R."/>
            <person name="Kerrest A."/>
            <person name="Koszul R."/>
            <person name="Lemaire M."/>
            <person name="Lesur I."/>
            <person name="Ma L."/>
            <person name="Muller H."/>
            <person name="Nicaud J.M."/>
            <person name="Nikolski M."/>
            <person name="Oztas S."/>
            <person name="Ozier-Kalogeropoulos O."/>
            <person name="Pellenz S."/>
            <person name="Potier S."/>
            <person name="Richard G.F."/>
            <person name="Straub M.L."/>
            <person name="Suleau A."/>
            <person name="Swennene D."/>
            <person name="Tekaia F."/>
            <person name="Wesolowski-Louvel M."/>
            <person name="Westhof E."/>
            <person name="Wirth B."/>
            <person name="Zeniou-Meyer M."/>
            <person name="Zivanovic I."/>
            <person name="Bolotin-Fukuhara M."/>
            <person name="Thierry A."/>
            <person name="Bouchier C."/>
            <person name="Caudron B."/>
            <person name="Scarpelli C."/>
            <person name="Gaillardin C."/>
            <person name="Weissenbach J."/>
            <person name="Wincker P."/>
            <person name="Souciet J.L."/>
        </authorList>
    </citation>
    <scope>NUCLEOTIDE SEQUENCE [LARGE SCALE GENOMIC DNA]</scope>
    <source>
        <strain evidence="9">ATCC 36239 / CBS 767 / BCRC 21394 / JCM 1990 / NBRC 0083 / IGC 2968</strain>
    </source>
</reference>
<dbReference type="Proteomes" id="UP000000599">
    <property type="component" value="Chromosome G"/>
</dbReference>
<evidence type="ECO:0000256" key="5">
    <source>
        <dbReference type="ARBA" id="ARBA00023002"/>
    </source>
</evidence>
<evidence type="ECO:0000313" key="8">
    <source>
        <dbReference type="EMBL" id="CAG90979.2"/>
    </source>
</evidence>
<proteinExistence type="inferred from homology"/>
<keyword evidence="4 6" id="KW-0274">FAD</keyword>
<dbReference type="Gene3D" id="3.40.50.720">
    <property type="entry name" value="NAD(P)-binding Rossmann-like Domain"/>
    <property type="match status" value="1"/>
</dbReference>
<sequence length="388" mass="43977">MSAVSRKQIFNLISPVFYKVLVNIISEMANSTEIVIVGAGVVGLSTALAISENSPSRRRITIIADHFPDDAIYEPEYTSPWAGAHFRPFPSKNEQEAREFKLTRITQSYFKELAKTNPESSIKFVKGIEYFEEPDSFYRNISKGYREGIDNFEVLEKDQLPDGVKIGTSYDTWVLNAPMYIQFLQRKLRFEYDIKFLKKRINSLKEVNKYVKKNPIIINCSGRGLKYEGGYDEDSFPIRGQTLLINPPTENPYTEETITHQSSDGLWTFCINRPLNGGTIIGGTKQVNDFTDVPKDEDTKELISRGSKLFPELMKIDENGKKYFDIVRINVGFRPARKNGLNLTIEKHAENIVINAYGAGGMGYELSYGIGFTVNSNLANILHSKSKL</sequence>
<feature type="binding site" evidence="6">
    <location>
        <position position="260"/>
    </location>
    <ligand>
        <name>D-dopa</name>
        <dbReference type="ChEBI" id="CHEBI:149689"/>
    </ligand>
</feature>
<evidence type="ECO:0000256" key="6">
    <source>
        <dbReference type="PIRSR" id="PIRSR000189-1"/>
    </source>
</evidence>
<dbReference type="RefSeq" id="XP_462469.2">
    <property type="nucleotide sequence ID" value="XM_462469.2"/>
</dbReference>
<dbReference type="OMA" id="LWWPYRI"/>
<feature type="binding site" evidence="6">
    <location>
        <begin position="78"/>
        <end position="79"/>
    </location>
    <ligand>
        <name>FAD</name>
        <dbReference type="ChEBI" id="CHEBI:57692"/>
    </ligand>
</feature>
<dbReference type="InParanoid" id="Q6BH52"/>
<dbReference type="SUPFAM" id="SSF54373">
    <property type="entry name" value="FAD-linked reductases, C-terminal domain"/>
    <property type="match status" value="1"/>
</dbReference>